<dbReference type="EMBL" id="LBXN01000068">
    <property type="protein sequence ID" value="KKR31503.1"/>
    <property type="molecule type" value="Genomic_DNA"/>
</dbReference>
<evidence type="ECO:0000313" key="2">
    <source>
        <dbReference type="Proteomes" id="UP000034539"/>
    </source>
</evidence>
<sequence>MLSDRKGKITTYATIENVHKALFDLITGKKEVGVKDNYVSLQNESELAMEIYPRTIILQDYGRFGYDGPGGPGELLRVRYKEGSLVTVIEEAVNLLADDEREKLIKLLKTLPKP</sequence>
<proteinExistence type="predicted"/>
<comment type="caution">
    <text evidence="1">The sequence shown here is derived from an EMBL/GenBank/DDBJ whole genome shotgun (WGS) entry which is preliminary data.</text>
</comment>
<name>A0A0G0PUA2_9BACT</name>
<organism evidence="1 2">
    <name type="scientific">Candidatus Gottesmanbacteria bacterium GW2011_GWC2_39_8</name>
    <dbReference type="NCBI Taxonomy" id="1618450"/>
    <lineage>
        <taxon>Bacteria</taxon>
        <taxon>Candidatus Gottesmaniibacteriota</taxon>
    </lineage>
</organism>
<evidence type="ECO:0000313" key="1">
    <source>
        <dbReference type="EMBL" id="KKR31503.1"/>
    </source>
</evidence>
<accession>A0A0G0PUA2</accession>
<reference evidence="1 2" key="1">
    <citation type="journal article" date="2015" name="Nature">
        <title>rRNA introns, odd ribosomes, and small enigmatic genomes across a large radiation of phyla.</title>
        <authorList>
            <person name="Brown C.T."/>
            <person name="Hug L.A."/>
            <person name="Thomas B.C."/>
            <person name="Sharon I."/>
            <person name="Castelle C.J."/>
            <person name="Singh A."/>
            <person name="Wilkins M.J."/>
            <person name="Williams K.H."/>
            <person name="Banfield J.F."/>
        </authorList>
    </citation>
    <scope>NUCLEOTIDE SEQUENCE [LARGE SCALE GENOMIC DNA]</scope>
</reference>
<dbReference type="AlphaFoldDB" id="A0A0G0PUA2"/>
<protein>
    <submittedName>
        <fullName evidence="1">Uncharacterized protein</fullName>
    </submittedName>
</protein>
<gene>
    <name evidence="1" type="ORF">UT63_C0068G0013</name>
</gene>
<dbReference type="Proteomes" id="UP000034539">
    <property type="component" value="Unassembled WGS sequence"/>
</dbReference>